<feature type="domain" description="BD-FAE-like" evidence="3">
    <location>
        <begin position="96"/>
        <end position="280"/>
    </location>
</feature>
<proteinExistence type="predicted"/>
<dbReference type="GO" id="GO:0016787">
    <property type="term" value="F:hydrolase activity"/>
    <property type="evidence" value="ECO:0007669"/>
    <property type="project" value="UniProtKB-KW"/>
</dbReference>
<evidence type="ECO:0000313" key="4">
    <source>
        <dbReference type="EMBL" id="WEK46292.1"/>
    </source>
</evidence>
<gene>
    <name evidence="4" type="ORF">P0Y56_14955</name>
</gene>
<keyword evidence="2" id="KW-0732">Signal</keyword>
<name>A0AAJ5X801_9SPHN</name>
<dbReference type="SUPFAM" id="SSF53474">
    <property type="entry name" value="alpha/beta-Hydrolases"/>
    <property type="match status" value="1"/>
</dbReference>
<dbReference type="PROSITE" id="PS51318">
    <property type="entry name" value="TAT"/>
    <property type="match status" value="1"/>
</dbReference>
<dbReference type="PANTHER" id="PTHR48081:SF6">
    <property type="entry name" value="PEPTIDASE S9 PROLYL OLIGOPEPTIDASE CATALYTIC DOMAIN-CONTAINING PROTEIN"/>
    <property type="match status" value="1"/>
</dbReference>
<dbReference type="KEGG" id="acob:P0Y56_14955"/>
<dbReference type="InterPro" id="IPR029058">
    <property type="entry name" value="AB_hydrolase_fold"/>
</dbReference>
<accession>A0AAJ5X801</accession>
<keyword evidence="1 4" id="KW-0378">Hydrolase</keyword>
<organism evidence="4 5">
    <name type="scientific">Candidatus Andeanibacterium colombiense</name>
    <dbReference type="NCBI Taxonomy" id="3121345"/>
    <lineage>
        <taxon>Bacteria</taxon>
        <taxon>Pseudomonadati</taxon>
        <taxon>Pseudomonadota</taxon>
        <taxon>Alphaproteobacteria</taxon>
        <taxon>Sphingomonadales</taxon>
        <taxon>Sphingomonadaceae</taxon>
        <taxon>Candidatus Andeanibacterium</taxon>
    </lineage>
</organism>
<dbReference type="Pfam" id="PF20434">
    <property type="entry name" value="BD-FAE"/>
    <property type="match status" value="1"/>
</dbReference>
<dbReference type="PANTHER" id="PTHR48081">
    <property type="entry name" value="AB HYDROLASE SUPERFAMILY PROTEIN C4A8.06C"/>
    <property type="match status" value="1"/>
</dbReference>
<dbReference type="Proteomes" id="UP001218362">
    <property type="component" value="Chromosome"/>
</dbReference>
<dbReference type="InterPro" id="IPR049492">
    <property type="entry name" value="BD-FAE-like_dom"/>
</dbReference>
<evidence type="ECO:0000256" key="2">
    <source>
        <dbReference type="SAM" id="SignalP"/>
    </source>
</evidence>
<feature type="signal peptide" evidence="2">
    <location>
        <begin position="1"/>
        <end position="23"/>
    </location>
</feature>
<feature type="chain" id="PRO_5042519410" evidence="2">
    <location>
        <begin position="24"/>
        <end position="336"/>
    </location>
</feature>
<dbReference type="AlphaFoldDB" id="A0AAJ5X801"/>
<protein>
    <submittedName>
        <fullName evidence="4">Alpha/beta hydrolase</fullName>
    </submittedName>
</protein>
<reference evidence="4" key="1">
    <citation type="submission" date="2023-03" db="EMBL/GenBank/DDBJ databases">
        <title>Andean soil-derived lignocellulolytic bacterial consortium as a source of novel taxa and putative plastic-active enzymes.</title>
        <authorList>
            <person name="Diaz-Garcia L."/>
            <person name="Chuvochina M."/>
            <person name="Feuerriegel G."/>
            <person name="Bunk B."/>
            <person name="Sproer C."/>
            <person name="Streit W.R."/>
            <person name="Rodriguez L.M."/>
            <person name="Overmann J."/>
            <person name="Jimenez D.J."/>
        </authorList>
    </citation>
    <scope>NUCLEOTIDE SEQUENCE</scope>
    <source>
        <strain evidence="4">MAG 26</strain>
    </source>
</reference>
<evidence type="ECO:0000256" key="1">
    <source>
        <dbReference type="ARBA" id="ARBA00022801"/>
    </source>
</evidence>
<dbReference type="Gene3D" id="3.40.50.1820">
    <property type="entry name" value="alpha/beta hydrolase"/>
    <property type="match status" value="1"/>
</dbReference>
<dbReference type="InterPro" id="IPR006311">
    <property type="entry name" value="TAT_signal"/>
</dbReference>
<dbReference type="EMBL" id="CP119316">
    <property type="protein sequence ID" value="WEK46292.1"/>
    <property type="molecule type" value="Genomic_DNA"/>
</dbReference>
<evidence type="ECO:0000313" key="5">
    <source>
        <dbReference type="Proteomes" id="UP001218362"/>
    </source>
</evidence>
<dbReference type="InterPro" id="IPR050300">
    <property type="entry name" value="GDXG_lipolytic_enzyme"/>
</dbReference>
<evidence type="ECO:0000259" key="3">
    <source>
        <dbReference type="Pfam" id="PF20434"/>
    </source>
</evidence>
<sequence length="336" mass="35505">MASRLSAGLDRRALLLASAGAAAALGASRLAAQGAPPETIARWNAAAAIPLWPHEPPGGGFAPLPPRAGPPIPNFITNVAMPELRVFRPAVPNGRSVLSIPGGAYTFVSIANEGVDVADVMTARGYTVFVLVYRLPGEGWHAREDVPLQDAQRAVRLIRAHSAHYALDPEKLHVIGFSAGGHLAATLATGFAETVYPAIDAADGFSARPQTVGLGYPVISLAPGITHAESALRLIGENPSAQLVARRSPALHVSAETPPCFLMHALDDPAVPVENSFIMLRALREAKRPCEAHFYEEGGHGFGLGAPGMPVRGWIEAYAAWLERQETRAGQAQRET</sequence>